<proteinExistence type="predicted"/>
<dbReference type="VEuPathDB" id="FungiDB:RhiirFUN_023248"/>
<protein>
    <recommendedName>
        <fullName evidence="3">Sequence orphan</fullName>
    </recommendedName>
</protein>
<organism evidence="1 2">
    <name type="scientific">Rhizophagus irregularis</name>
    <dbReference type="NCBI Taxonomy" id="588596"/>
    <lineage>
        <taxon>Eukaryota</taxon>
        <taxon>Fungi</taxon>
        <taxon>Fungi incertae sedis</taxon>
        <taxon>Mucoromycota</taxon>
        <taxon>Glomeromycotina</taxon>
        <taxon>Glomeromycetes</taxon>
        <taxon>Glomerales</taxon>
        <taxon>Glomeraceae</taxon>
        <taxon>Rhizophagus</taxon>
    </lineage>
</organism>
<dbReference type="OrthoDB" id="73465at2759"/>
<comment type="caution">
    <text evidence="1">The sequence shown here is derived from an EMBL/GenBank/DDBJ whole genome shotgun (WGS) entry which is preliminary data.</text>
</comment>
<evidence type="ECO:0000313" key="1">
    <source>
        <dbReference type="EMBL" id="CAB5357985.1"/>
    </source>
</evidence>
<evidence type="ECO:0008006" key="3">
    <source>
        <dbReference type="Google" id="ProtNLM"/>
    </source>
</evidence>
<reference evidence="1" key="1">
    <citation type="submission" date="2020-05" db="EMBL/GenBank/DDBJ databases">
        <authorList>
            <person name="Rincon C."/>
            <person name="Sanders R I."/>
            <person name="Robbins C."/>
            <person name="Chaturvedi A."/>
        </authorList>
    </citation>
    <scope>NUCLEOTIDE SEQUENCE</scope>
    <source>
        <strain evidence="1">CHB12</strain>
    </source>
</reference>
<dbReference type="AlphaFoldDB" id="A0A916E2W5"/>
<sequence>MELYQETNQNNNGDNNQNQIEENFTYEERNRTLIVALAVREACDVASYGNKQHDWEAARRVISHNKLLTCSEKSMIINLLKCNQSICYEHPDPFNYFHVERIPCSYTNNSSQQDPQTSQKAPINYDENMFNITFHCDNKDLVLCDKAKKTFEIAGQIISETLILNTKINVNATFIDLCETDKERCKNTPFRRIMGAAGPARSIILRDDDGVDRLYPQSLVKQFRFKQHPEYGEFDIRARFNSKIDYWFIEDNSTIGKNQIDFLYVVLHEFIHGLGFLSAWNDKIHKALTPKILSNNLIIKNDNNSIENLYIFNGFIEKVFDKYIYFKSTNERLSDVITPQLQKFSPKKTFSIYEEIYNYFKESSEYYVAQYLYKLACKPSTLIFKSHDKKNITLETSLNPFSRSSLNHLQFSTYTRTKDFLMRPGVVAGRSIQYQLDKSGDYSGGPIGPQLKLILETLGYATRDHPLPYKPSPIYSININWCNSEDFTKTMKCIANTNQARLLLQIEGSLIESLLTLLLFNILLV</sequence>
<evidence type="ECO:0000313" key="2">
    <source>
        <dbReference type="Proteomes" id="UP000684084"/>
    </source>
</evidence>
<dbReference type="EMBL" id="CAGKOT010000012">
    <property type="protein sequence ID" value="CAB5357985.1"/>
    <property type="molecule type" value="Genomic_DNA"/>
</dbReference>
<accession>A0A916E2W5</accession>
<gene>
    <name evidence="1" type="ORF">CHRIB12_LOCUS7032</name>
</gene>
<dbReference type="Proteomes" id="UP000684084">
    <property type="component" value="Unassembled WGS sequence"/>
</dbReference>
<name>A0A916E2W5_9GLOM</name>